<dbReference type="Pfam" id="PF00814">
    <property type="entry name" value="TsaD"/>
    <property type="match status" value="2"/>
</dbReference>
<dbReference type="FunFam" id="3.30.420.40:FF:000040">
    <property type="entry name" value="tRNA N6-adenosine threonylcarbamoyltransferase"/>
    <property type="match status" value="1"/>
</dbReference>
<dbReference type="Proteomes" id="UP000176445">
    <property type="component" value="Unassembled WGS sequence"/>
</dbReference>
<evidence type="ECO:0000256" key="5">
    <source>
        <dbReference type="ARBA" id="ARBA00023004"/>
    </source>
</evidence>
<sequence>MKVLGIETSCDETAVCLIEAEGDFGPTFSWKMLGNALLSQAKLHEQYGGVFPNLAKREHAKNLVPLLSQCLPKLPLSHVGFTKPNIENLRKILEREPELLDQLIPLLEQHGRPDVDVITVTYGPGLEPALWVGINFAKALSLVWNIPIVAVNHMEGHVIMSMMGHSNILENVGMSGKLNVFEFPVLALLISGGHTELVLSKTFGEYRLIGQTRDDAAGEAFDKVARLLGLGYPGGPEISRLAAEARNDNLVADFKLPRPMLSDDNFDFSFSGLKTAVLRLVDGNQLLEDDKRKIAREFEDAVAEVLVAKTLRAVEAYGANTVVVGGGVSANKHIRSELAAKLETIGAKLLVCPPELSTDNAIMIALAGYFHTLNKDFADPATLRATGNLKLA</sequence>
<dbReference type="GO" id="GO:0061711">
    <property type="term" value="F:tRNA N(6)-L-threonylcarbamoyladenine synthase activity"/>
    <property type="evidence" value="ECO:0007669"/>
    <property type="project" value="UniProtKB-EC"/>
</dbReference>
<dbReference type="PROSITE" id="PS01016">
    <property type="entry name" value="GLYCOPROTEASE"/>
    <property type="match status" value="1"/>
</dbReference>
<comment type="caution">
    <text evidence="10">The sequence shown here is derived from an EMBL/GenBank/DDBJ whole genome shotgun (WGS) entry which is preliminary data.</text>
</comment>
<feature type="binding site" evidence="8">
    <location>
        <position position="359"/>
    </location>
    <ligand>
        <name>Fe cation</name>
        <dbReference type="ChEBI" id="CHEBI:24875"/>
    </ligand>
</feature>
<reference evidence="10 11" key="1">
    <citation type="journal article" date="2016" name="Nat. Commun.">
        <title>Thousands of microbial genomes shed light on interconnected biogeochemical processes in an aquifer system.</title>
        <authorList>
            <person name="Anantharaman K."/>
            <person name="Brown C.T."/>
            <person name="Hug L.A."/>
            <person name="Sharon I."/>
            <person name="Castelle C.J."/>
            <person name="Probst A.J."/>
            <person name="Thomas B.C."/>
            <person name="Singh A."/>
            <person name="Wilkins M.J."/>
            <person name="Karaoz U."/>
            <person name="Brodie E.L."/>
            <person name="Williams K.H."/>
            <person name="Hubbard S.S."/>
            <person name="Banfield J.F."/>
        </authorList>
    </citation>
    <scope>NUCLEOTIDE SEQUENCE [LARGE SCALE GENOMIC DNA]</scope>
</reference>
<organism evidence="10 11">
    <name type="scientific">Candidatus Kaiserbacteria bacterium RIFCSPHIGHO2_01_FULL_54_36b</name>
    <dbReference type="NCBI Taxonomy" id="1798483"/>
    <lineage>
        <taxon>Bacteria</taxon>
        <taxon>Candidatus Kaiseribacteriota</taxon>
    </lineage>
</organism>
<dbReference type="GO" id="GO:0002949">
    <property type="term" value="P:tRNA threonylcarbamoyladenosine modification"/>
    <property type="evidence" value="ECO:0007669"/>
    <property type="project" value="UniProtKB-UniRule"/>
</dbReference>
<keyword evidence="6 8" id="KW-0012">Acyltransferase</keyword>
<dbReference type="InterPro" id="IPR022450">
    <property type="entry name" value="TsaD"/>
</dbReference>
<keyword evidence="2 8" id="KW-0808">Transferase</keyword>
<feature type="binding site" evidence="8">
    <location>
        <position position="222"/>
    </location>
    <ligand>
        <name>substrate</name>
    </ligand>
</feature>
<accession>A0A1F6CR17</accession>
<feature type="binding site" evidence="8">
    <location>
        <position position="157"/>
    </location>
    <ligand>
        <name>Fe cation</name>
        <dbReference type="ChEBI" id="CHEBI:24875"/>
    </ligand>
</feature>
<dbReference type="SUPFAM" id="SSF53067">
    <property type="entry name" value="Actin-like ATPase domain"/>
    <property type="match status" value="3"/>
</dbReference>
<comment type="function">
    <text evidence="8">Required for the formation of a threonylcarbamoyl group on adenosine at position 37 (t(6)A37) in tRNAs that read codons beginning with adenine. Is involved in the transfer of the threonylcarbamoyl moiety of threonylcarbamoyl-AMP (TC-AMP) to the N6 group of A37, together with TsaE and TsaB. TsaD likely plays a direct catalytic role in this reaction.</text>
</comment>
<evidence type="ECO:0000313" key="11">
    <source>
        <dbReference type="Proteomes" id="UP000176445"/>
    </source>
</evidence>
<protein>
    <recommendedName>
        <fullName evidence="8">tRNA N6-adenosine threonylcarbamoyltransferase</fullName>
        <ecNumber evidence="8">2.3.1.234</ecNumber>
    </recommendedName>
    <alternativeName>
        <fullName evidence="8">N6-L-threonylcarbamoyladenine synthase</fullName>
        <shortName evidence="8">t(6)A synthase</shortName>
    </alternativeName>
    <alternativeName>
        <fullName evidence="8">t(6)A37 threonylcarbamoyladenosine biosynthesis protein TsaD</fullName>
    </alternativeName>
    <alternativeName>
        <fullName evidence="8">tRNA threonylcarbamoyladenosine biosynthesis protein TsaD</fullName>
    </alternativeName>
</protein>
<dbReference type="NCBIfam" id="TIGR00329">
    <property type="entry name" value="gcp_kae1"/>
    <property type="match status" value="1"/>
</dbReference>
<feature type="domain" description="Gcp-like" evidence="9">
    <location>
        <begin position="32"/>
        <end position="74"/>
    </location>
</feature>
<evidence type="ECO:0000256" key="1">
    <source>
        <dbReference type="ARBA" id="ARBA00022490"/>
    </source>
</evidence>
<comment type="catalytic activity">
    <reaction evidence="7 8">
        <text>L-threonylcarbamoyladenylate + adenosine(37) in tRNA = N(6)-L-threonylcarbamoyladenosine(37) in tRNA + AMP + H(+)</text>
        <dbReference type="Rhea" id="RHEA:37059"/>
        <dbReference type="Rhea" id="RHEA-COMP:10162"/>
        <dbReference type="Rhea" id="RHEA-COMP:10163"/>
        <dbReference type="ChEBI" id="CHEBI:15378"/>
        <dbReference type="ChEBI" id="CHEBI:73682"/>
        <dbReference type="ChEBI" id="CHEBI:74411"/>
        <dbReference type="ChEBI" id="CHEBI:74418"/>
        <dbReference type="ChEBI" id="CHEBI:456215"/>
        <dbReference type="EC" id="2.3.1.234"/>
    </reaction>
</comment>
<feature type="binding site" evidence="8">
    <location>
        <position position="331"/>
    </location>
    <ligand>
        <name>substrate</name>
    </ligand>
</feature>
<evidence type="ECO:0000256" key="7">
    <source>
        <dbReference type="ARBA" id="ARBA00048117"/>
    </source>
</evidence>
<feature type="binding site" evidence="8">
    <location>
        <position position="235"/>
    </location>
    <ligand>
        <name>substrate</name>
    </ligand>
</feature>
<feature type="binding site" evidence="8">
    <location>
        <position position="153"/>
    </location>
    <ligand>
        <name>Fe cation</name>
        <dbReference type="ChEBI" id="CHEBI:24875"/>
    </ligand>
</feature>
<keyword evidence="4 8" id="KW-0479">Metal-binding</keyword>
<dbReference type="EC" id="2.3.1.234" evidence="8"/>
<feature type="binding site" evidence="8">
    <location>
        <begin position="189"/>
        <end position="193"/>
    </location>
    <ligand>
        <name>substrate</name>
    </ligand>
</feature>
<dbReference type="PRINTS" id="PR00789">
    <property type="entry name" value="OSIALOPTASE"/>
</dbReference>
<evidence type="ECO:0000259" key="9">
    <source>
        <dbReference type="Pfam" id="PF00814"/>
    </source>
</evidence>
<dbReference type="Gene3D" id="3.30.420.40">
    <property type="match status" value="2"/>
</dbReference>
<evidence type="ECO:0000256" key="8">
    <source>
        <dbReference type="HAMAP-Rule" id="MF_01445"/>
    </source>
</evidence>
<dbReference type="HAMAP" id="MF_01445">
    <property type="entry name" value="TsaD"/>
    <property type="match status" value="1"/>
</dbReference>
<comment type="subcellular location">
    <subcellularLocation>
        <location evidence="8">Cytoplasm</location>
    </subcellularLocation>
</comment>
<keyword evidence="3 8" id="KW-0819">tRNA processing</keyword>
<comment type="cofactor">
    <cofactor evidence="8">
        <name>Fe(2+)</name>
        <dbReference type="ChEBI" id="CHEBI:29033"/>
    </cofactor>
    <text evidence="8">Binds 1 Fe(2+) ion per subunit.</text>
</comment>
<dbReference type="GO" id="GO:0005506">
    <property type="term" value="F:iron ion binding"/>
    <property type="evidence" value="ECO:0007669"/>
    <property type="project" value="UniProtKB-UniRule"/>
</dbReference>
<evidence type="ECO:0000313" key="10">
    <source>
        <dbReference type="EMBL" id="OGG51616.1"/>
    </source>
</evidence>
<dbReference type="AlphaFoldDB" id="A0A1F6CR17"/>
<comment type="similarity">
    <text evidence="8">Belongs to the KAE1 / TsaD family.</text>
</comment>
<dbReference type="GO" id="GO:0005737">
    <property type="term" value="C:cytoplasm"/>
    <property type="evidence" value="ECO:0007669"/>
    <property type="project" value="UniProtKB-SubCell"/>
</dbReference>
<keyword evidence="5 8" id="KW-0408">Iron</keyword>
<dbReference type="InterPro" id="IPR017861">
    <property type="entry name" value="KAE1/TsaD"/>
</dbReference>
<dbReference type="InterPro" id="IPR043129">
    <property type="entry name" value="ATPase_NBD"/>
</dbReference>
<evidence type="ECO:0000256" key="3">
    <source>
        <dbReference type="ARBA" id="ARBA00022694"/>
    </source>
</evidence>
<dbReference type="EMBL" id="MFKW01000020">
    <property type="protein sequence ID" value="OGG51616.1"/>
    <property type="molecule type" value="Genomic_DNA"/>
</dbReference>
<dbReference type="InterPro" id="IPR017860">
    <property type="entry name" value="Peptidase_M22_CS"/>
</dbReference>
<dbReference type="PANTHER" id="PTHR11735">
    <property type="entry name" value="TRNA N6-ADENOSINE THREONYLCARBAMOYLTRANSFERASE"/>
    <property type="match status" value="1"/>
</dbReference>
<dbReference type="InterPro" id="IPR000905">
    <property type="entry name" value="Gcp-like_dom"/>
</dbReference>
<gene>
    <name evidence="8" type="primary">tsaD</name>
    <name evidence="10" type="ORF">A2704_02420</name>
</gene>
<evidence type="ECO:0000256" key="2">
    <source>
        <dbReference type="ARBA" id="ARBA00022679"/>
    </source>
</evidence>
<comment type="caution">
    <text evidence="8">Lacks conserved residue(s) required for the propagation of feature annotation.</text>
</comment>
<name>A0A1F6CR17_9BACT</name>
<keyword evidence="1 8" id="KW-0963">Cytoplasm</keyword>
<proteinExistence type="inferred from homology"/>
<dbReference type="CDD" id="cd24133">
    <property type="entry name" value="ASKHA_NBD_TsaD_bac"/>
    <property type="match status" value="1"/>
</dbReference>
<evidence type="ECO:0000256" key="4">
    <source>
        <dbReference type="ARBA" id="ARBA00022723"/>
    </source>
</evidence>
<feature type="domain" description="Gcp-like" evidence="9">
    <location>
        <begin position="113"/>
        <end position="365"/>
    </location>
</feature>
<dbReference type="PANTHER" id="PTHR11735:SF6">
    <property type="entry name" value="TRNA N6-ADENOSINE THREONYLCARBAMOYLTRANSFERASE, MITOCHONDRIAL"/>
    <property type="match status" value="1"/>
</dbReference>
<evidence type="ECO:0000256" key="6">
    <source>
        <dbReference type="ARBA" id="ARBA00023315"/>
    </source>
</evidence>